<dbReference type="GO" id="GO:0006355">
    <property type="term" value="P:regulation of DNA-templated transcription"/>
    <property type="evidence" value="ECO:0007669"/>
    <property type="project" value="InterPro"/>
</dbReference>
<evidence type="ECO:0000256" key="1">
    <source>
        <dbReference type="ARBA" id="ARBA00022603"/>
    </source>
</evidence>
<organism evidence="6">
    <name type="scientific">freshwater metagenome</name>
    <dbReference type="NCBI Taxonomy" id="449393"/>
    <lineage>
        <taxon>unclassified sequences</taxon>
        <taxon>metagenomes</taxon>
        <taxon>ecological metagenomes</taxon>
    </lineage>
</organism>
<dbReference type="AlphaFoldDB" id="A0A6J6QVG6"/>
<evidence type="ECO:0000256" key="2">
    <source>
        <dbReference type="ARBA" id="ARBA00022679"/>
    </source>
</evidence>
<dbReference type="Pfam" id="PF01029">
    <property type="entry name" value="NusB"/>
    <property type="match status" value="1"/>
</dbReference>
<protein>
    <submittedName>
        <fullName evidence="6">Unannotated protein</fullName>
    </submittedName>
</protein>
<dbReference type="Gene3D" id="3.40.50.150">
    <property type="entry name" value="Vaccinia Virus protein VP39"/>
    <property type="match status" value="1"/>
</dbReference>
<dbReference type="InterPro" id="IPR029063">
    <property type="entry name" value="SAM-dependent_MTases_sf"/>
</dbReference>
<dbReference type="PANTHER" id="PTHR22807">
    <property type="entry name" value="NOP2 YEAST -RELATED NOL1/NOP2/FMU SUN DOMAIN-CONTAINING"/>
    <property type="match status" value="1"/>
</dbReference>
<dbReference type="PROSITE" id="PS51686">
    <property type="entry name" value="SAM_MT_RSMB_NOP"/>
    <property type="match status" value="1"/>
</dbReference>
<dbReference type="PANTHER" id="PTHR22807:SF53">
    <property type="entry name" value="RIBOSOMAL RNA SMALL SUBUNIT METHYLTRANSFERASE B-RELATED"/>
    <property type="match status" value="1"/>
</dbReference>
<dbReference type="InterPro" id="IPR049560">
    <property type="entry name" value="MeTrfase_RsmB-F_NOP2_cat"/>
</dbReference>
<dbReference type="InterPro" id="IPR006027">
    <property type="entry name" value="NusB_RsmB_TIM44"/>
</dbReference>
<dbReference type="Pfam" id="PF01189">
    <property type="entry name" value="Methyltr_RsmB-F"/>
    <property type="match status" value="1"/>
</dbReference>
<dbReference type="GO" id="GO:0003723">
    <property type="term" value="F:RNA binding"/>
    <property type="evidence" value="ECO:0007669"/>
    <property type="project" value="UniProtKB-KW"/>
</dbReference>
<gene>
    <name evidence="6" type="ORF">UFOPK2582_01520</name>
    <name evidence="7" type="ORF">UFOPK3046_00113</name>
</gene>
<dbReference type="GO" id="GO:0001510">
    <property type="term" value="P:RNA methylation"/>
    <property type="evidence" value="ECO:0007669"/>
    <property type="project" value="InterPro"/>
</dbReference>
<dbReference type="InterPro" id="IPR001678">
    <property type="entry name" value="MeTrfase_RsmB-F_NOP2_dom"/>
</dbReference>
<keyword evidence="1" id="KW-0489">Methyltransferase</keyword>
<sequence>MSPSTRDNAANAAATSEMEGVAARRVALEVLARVEDEGAYSNLILSKVLDGSGLGQQDRGFATDLVYGSLRHQRACDHLIDRFLSSDPPPAARRVLRLGAYQLAYREDIPDYAAVGTTVEAAPKRFRGLTNAVLRQVTRSKIEFPDEQTELSYPDWIYEQLVTDLGHERAVAALRNMNSSAEATHRADGYTQDLASQWVVELLAVQPGELVIDLCAAPGGKATGCAAAGGVVIAADLQPHRVDLIVENASRLGLENLLPMVGDALHPGLRPHSADLVLLDAPCSGLGVLRRRPDARWRIDSQAPQRLASLQRDLVDAAVGLLAPGGRLAYSVCTLSAVETTGVDEYIQQRYPELEALSPPTGPWQPWGRGAILLPQAEDTDGMCLFVYS</sequence>
<dbReference type="SUPFAM" id="SSF53335">
    <property type="entry name" value="S-adenosyl-L-methionine-dependent methyltransferases"/>
    <property type="match status" value="1"/>
</dbReference>
<dbReference type="InterPro" id="IPR023267">
    <property type="entry name" value="RCMT"/>
</dbReference>
<keyword evidence="2" id="KW-0808">Transferase</keyword>
<name>A0A6J6QVG6_9ZZZZ</name>
<evidence type="ECO:0000259" key="5">
    <source>
        <dbReference type="PROSITE" id="PS51686"/>
    </source>
</evidence>
<reference evidence="6" key="1">
    <citation type="submission" date="2020-05" db="EMBL/GenBank/DDBJ databases">
        <authorList>
            <person name="Chiriac C."/>
            <person name="Salcher M."/>
            <person name="Ghai R."/>
            <person name="Kavagutti S V."/>
        </authorList>
    </citation>
    <scope>NUCLEOTIDE SEQUENCE</scope>
</reference>
<dbReference type="EMBL" id="CAFAAQ010000004">
    <property type="protein sequence ID" value="CAB4794096.1"/>
    <property type="molecule type" value="Genomic_DNA"/>
</dbReference>
<evidence type="ECO:0000313" key="7">
    <source>
        <dbReference type="EMBL" id="CAB4794096.1"/>
    </source>
</evidence>
<evidence type="ECO:0000313" key="6">
    <source>
        <dbReference type="EMBL" id="CAB4712955.1"/>
    </source>
</evidence>
<keyword evidence="4" id="KW-0694">RNA-binding</keyword>
<dbReference type="PRINTS" id="PR02008">
    <property type="entry name" value="RCMTFAMILY"/>
</dbReference>
<evidence type="ECO:0000256" key="3">
    <source>
        <dbReference type="ARBA" id="ARBA00022691"/>
    </source>
</evidence>
<dbReference type="InterPro" id="IPR035926">
    <property type="entry name" value="NusB-like_sf"/>
</dbReference>
<dbReference type="GO" id="GO:0008173">
    <property type="term" value="F:RNA methyltransferase activity"/>
    <property type="evidence" value="ECO:0007669"/>
    <property type="project" value="InterPro"/>
</dbReference>
<accession>A0A6J6QVG6</accession>
<proteinExistence type="predicted"/>
<evidence type="ECO:0000256" key="4">
    <source>
        <dbReference type="ARBA" id="ARBA00022884"/>
    </source>
</evidence>
<dbReference type="Gene3D" id="1.10.940.10">
    <property type="entry name" value="NusB-like"/>
    <property type="match status" value="1"/>
</dbReference>
<keyword evidence="3" id="KW-0949">S-adenosyl-L-methionine</keyword>
<dbReference type="EMBL" id="CAEZXS010000232">
    <property type="protein sequence ID" value="CAB4712955.1"/>
    <property type="molecule type" value="Genomic_DNA"/>
</dbReference>
<feature type="domain" description="SAM-dependent MTase RsmB/NOP-type" evidence="5">
    <location>
        <begin position="101"/>
        <end position="389"/>
    </location>
</feature>
<dbReference type="SUPFAM" id="SSF48013">
    <property type="entry name" value="NusB-like"/>
    <property type="match status" value="1"/>
</dbReference>